<protein>
    <submittedName>
        <fullName evidence="1">Uncharacterized protein</fullName>
    </submittedName>
</protein>
<gene>
    <name evidence="1" type="ORF">IFM89_035328</name>
</gene>
<evidence type="ECO:0000313" key="1">
    <source>
        <dbReference type="EMBL" id="KAF9603357.1"/>
    </source>
</evidence>
<name>A0A835HSB8_9MAGN</name>
<reference evidence="1 2" key="1">
    <citation type="submission" date="2020-10" db="EMBL/GenBank/DDBJ databases">
        <title>The Coptis chinensis genome and diversification of protoberbering-type alkaloids.</title>
        <authorList>
            <person name="Wang B."/>
            <person name="Shu S."/>
            <person name="Song C."/>
            <person name="Liu Y."/>
        </authorList>
    </citation>
    <scope>NUCLEOTIDE SEQUENCE [LARGE SCALE GENOMIC DNA]</scope>
    <source>
        <strain evidence="1">HL-2020</strain>
        <tissue evidence="1">Leaf</tissue>
    </source>
</reference>
<dbReference type="Proteomes" id="UP000631114">
    <property type="component" value="Unassembled WGS sequence"/>
</dbReference>
<sequence>MVISSATQAAQASSTNAPIAWSSLFYSNSNNQDTPNERLEYIESNVVDDITEVEASILEEGNDYWEEYLVPRAATTVTTLVVATTTATTQGLDNRSVNVEANVEVTHINDHEVNAINEETNHEEENIEETTNITPLQVRNESTTLIDMAPSMELVNYIQGKSAYLEPDVEHETHDLIIEGGELMVDLNQGAEGPEGVDNVQLFNDHHRPVNDGTLPLSKEKISPSATRSMAKNAATKVKNKTNTLQLREQEPGRVMDKGQARELLDRLGLQVIFQPLIPKQSVWSKPPENFVKLNIDGALSDRTGI</sequence>
<dbReference type="AlphaFoldDB" id="A0A835HSB8"/>
<proteinExistence type="predicted"/>
<evidence type="ECO:0000313" key="2">
    <source>
        <dbReference type="Proteomes" id="UP000631114"/>
    </source>
</evidence>
<keyword evidence="2" id="KW-1185">Reference proteome</keyword>
<comment type="caution">
    <text evidence="1">The sequence shown here is derived from an EMBL/GenBank/DDBJ whole genome shotgun (WGS) entry which is preliminary data.</text>
</comment>
<dbReference type="EMBL" id="JADFTS010000006">
    <property type="protein sequence ID" value="KAF9603357.1"/>
    <property type="molecule type" value="Genomic_DNA"/>
</dbReference>
<accession>A0A835HSB8</accession>
<organism evidence="1 2">
    <name type="scientific">Coptis chinensis</name>
    <dbReference type="NCBI Taxonomy" id="261450"/>
    <lineage>
        <taxon>Eukaryota</taxon>
        <taxon>Viridiplantae</taxon>
        <taxon>Streptophyta</taxon>
        <taxon>Embryophyta</taxon>
        <taxon>Tracheophyta</taxon>
        <taxon>Spermatophyta</taxon>
        <taxon>Magnoliopsida</taxon>
        <taxon>Ranunculales</taxon>
        <taxon>Ranunculaceae</taxon>
        <taxon>Coptidoideae</taxon>
        <taxon>Coptis</taxon>
    </lineage>
</organism>